<dbReference type="Proteomes" id="UP000265160">
    <property type="component" value="LG8"/>
</dbReference>
<dbReference type="PROSITE" id="PS51377">
    <property type="entry name" value="KIND"/>
    <property type="match status" value="1"/>
</dbReference>
<dbReference type="SMART" id="SM00750">
    <property type="entry name" value="KIND"/>
    <property type="match status" value="1"/>
</dbReference>
<name>A0A3P9BGR5_9CICH</name>
<evidence type="ECO:0000256" key="1">
    <source>
        <dbReference type="ARBA" id="ARBA00022737"/>
    </source>
</evidence>
<dbReference type="Pfam" id="PF16474">
    <property type="entry name" value="KIND"/>
    <property type="match status" value="1"/>
</dbReference>
<dbReference type="InterPro" id="IPR052074">
    <property type="entry name" value="NonRcpt_TyrProt_Phosphatase"/>
</dbReference>
<accession>A0A3P9BGR5</accession>
<dbReference type="InterPro" id="IPR011019">
    <property type="entry name" value="KIND_dom"/>
</dbReference>
<protein>
    <recommendedName>
        <fullName evidence="2">KIND domain-containing protein</fullName>
    </recommendedName>
</protein>
<reference evidence="3" key="2">
    <citation type="submission" date="2025-08" db="UniProtKB">
        <authorList>
            <consortium name="Ensembl"/>
        </authorList>
    </citation>
    <scope>IDENTIFICATION</scope>
</reference>
<keyword evidence="1" id="KW-0677">Repeat</keyword>
<evidence type="ECO:0000313" key="4">
    <source>
        <dbReference type="Proteomes" id="UP000265160"/>
    </source>
</evidence>
<reference evidence="3 4" key="1">
    <citation type="journal article" date="2014" name="Nature">
        <title>The genomic substrate for adaptive radiation in African cichlid fish.</title>
        <authorList>
            <person name="Brawand D."/>
            <person name="Wagner C.E."/>
            <person name="Li Y.I."/>
            <person name="Malinsky M."/>
            <person name="Keller I."/>
            <person name="Fan S."/>
            <person name="Simakov O."/>
            <person name="Ng A.Y."/>
            <person name="Lim Z.W."/>
            <person name="Bezault E."/>
            <person name="Turner-Maier J."/>
            <person name="Johnson J."/>
            <person name="Alcazar R."/>
            <person name="Noh H.J."/>
            <person name="Russell P."/>
            <person name="Aken B."/>
            <person name="Alfoldi J."/>
            <person name="Amemiya C."/>
            <person name="Azzouzi N."/>
            <person name="Baroiller J.F."/>
            <person name="Barloy-Hubler F."/>
            <person name="Berlin A."/>
            <person name="Bloomquist R."/>
            <person name="Carleton K.L."/>
            <person name="Conte M.A."/>
            <person name="D'Cotta H."/>
            <person name="Eshel O."/>
            <person name="Gaffney L."/>
            <person name="Galibert F."/>
            <person name="Gante H.F."/>
            <person name="Gnerre S."/>
            <person name="Greuter L."/>
            <person name="Guyon R."/>
            <person name="Haddad N.S."/>
            <person name="Haerty W."/>
            <person name="Harris R.M."/>
            <person name="Hofmann H.A."/>
            <person name="Hourlier T."/>
            <person name="Hulata G."/>
            <person name="Jaffe D.B."/>
            <person name="Lara M."/>
            <person name="Lee A.P."/>
            <person name="MacCallum I."/>
            <person name="Mwaiko S."/>
            <person name="Nikaido M."/>
            <person name="Nishihara H."/>
            <person name="Ozouf-Costaz C."/>
            <person name="Penman D.J."/>
            <person name="Przybylski D."/>
            <person name="Rakotomanga M."/>
            <person name="Renn S.C.P."/>
            <person name="Ribeiro F.J."/>
            <person name="Ron M."/>
            <person name="Salzburger W."/>
            <person name="Sanchez-Pulido L."/>
            <person name="Santos M.E."/>
            <person name="Searle S."/>
            <person name="Sharpe T."/>
            <person name="Swofford R."/>
            <person name="Tan F.J."/>
            <person name="Williams L."/>
            <person name="Young S."/>
            <person name="Yin S."/>
            <person name="Okada N."/>
            <person name="Kocher T.D."/>
            <person name="Miska E.A."/>
            <person name="Lander E.S."/>
            <person name="Venkatesh B."/>
            <person name="Fernald R.D."/>
            <person name="Meyer A."/>
            <person name="Ponting C.P."/>
            <person name="Streelman J.T."/>
            <person name="Lindblad-Toh K."/>
            <person name="Seehausen O."/>
            <person name="Di Palma F."/>
        </authorList>
    </citation>
    <scope>NUCLEOTIDE SEQUENCE</scope>
</reference>
<dbReference type="GeneTree" id="ENSGT00940000155133"/>
<organism evidence="3 4">
    <name type="scientific">Maylandia zebra</name>
    <name type="common">zebra mbuna</name>
    <dbReference type="NCBI Taxonomy" id="106582"/>
    <lineage>
        <taxon>Eukaryota</taxon>
        <taxon>Metazoa</taxon>
        <taxon>Chordata</taxon>
        <taxon>Craniata</taxon>
        <taxon>Vertebrata</taxon>
        <taxon>Euteleostomi</taxon>
        <taxon>Actinopterygii</taxon>
        <taxon>Neopterygii</taxon>
        <taxon>Teleostei</taxon>
        <taxon>Neoteleostei</taxon>
        <taxon>Acanthomorphata</taxon>
        <taxon>Ovalentaria</taxon>
        <taxon>Cichlomorphae</taxon>
        <taxon>Cichliformes</taxon>
        <taxon>Cichlidae</taxon>
        <taxon>African cichlids</taxon>
        <taxon>Pseudocrenilabrinae</taxon>
        <taxon>Haplochromini</taxon>
        <taxon>Maylandia</taxon>
        <taxon>Maylandia zebra complex</taxon>
    </lineage>
</organism>
<evidence type="ECO:0000313" key="3">
    <source>
        <dbReference type="Ensembl" id="ENSMZEP00005009105.1"/>
    </source>
</evidence>
<dbReference type="Ensembl" id="ENSMZET00005009454.1">
    <property type="protein sequence ID" value="ENSMZEP00005009105.1"/>
    <property type="gene ID" value="ENSMZEG00005006903.1"/>
</dbReference>
<dbReference type="Gene3D" id="1.10.510.10">
    <property type="entry name" value="Transferase(Phosphotransferase) domain 1"/>
    <property type="match status" value="1"/>
</dbReference>
<feature type="domain" description="KIND" evidence="2">
    <location>
        <begin position="5"/>
        <end position="197"/>
    </location>
</feature>
<evidence type="ECO:0000259" key="2">
    <source>
        <dbReference type="PROSITE" id="PS51377"/>
    </source>
</evidence>
<dbReference type="STRING" id="106582.ENSMZEP00005009105"/>
<dbReference type="PANTHER" id="PTHR46900:SF4">
    <property type="entry name" value="FERM AND PDZ DOMAIN CONTAINING 2"/>
    <property type="match status" value="1"/>
</dbReference>
<keyword evidence="4" id="KW-1185">Reference proteome</keyword>
<dbReference type="PANTHER" id="PTHR46900">
    <property type="entry name" value="TYROSINE-PROTEIN PHOSPHATASE NON-RECEPTOR TYPE 13"/>
    <property type="match status" value="1"/>
</dbReference>
<reference evidence="3" key="3">
    <citation type="submission" date="2025-09" db="UniProtKB">
        <authorList>
            <consortium name="Ensembl"/>
        </authorList>
    </citation>
    <scope>IDENTIFICATION</scope>
</reference>
<proteinExistence type="predicted"/>
<sequence>MGTFVTLAEVLEARGSPLDEDEVWCLLLKSLFIKSLELVTSLWCALRLGSGNMSSVLSPGSVLLSANGSLAFKSCARNEDVASFTAPEVQQGHTASSRTAVEKMVVYSLGMTLYWCVDYHLPHNQPVQISAELEGLLLSMCEDMMLRRTDLLTVLETCELHHKASMLPPAERLIRQLVEDVYRNSVSSGVFNKASSIKMLLLCTENGNLIFPRIPLGGRQIERYGSWQQLNRSPGSPYMDGNRNANSRSLTQFDSSMSLNDKKVKVSAFVTLYYSIV</sequence>
<dbReference type="AlphaFoldDB" id="A0A3P9BGR5"/>